<dbReference type="GO" id="GO:0000725">
    <property type="term" value="P:recombinational repair"/>
    <property type="evidence" value="ECO:0007669"/>
    <property type="project" value="TreeGrafter"/>
</dbReference>
<keyword evidence="11" id="KW-0413">Isomerase</keyword>
<dbReference type="InterPro" id="IPR011604">
    <property type="entry name" value="PDDEXK-like_dom_sf"/>
</dbReference>
<evidence type="ECO:0000256" key="9">
    <source>
        <dbReference type="ARBA" id="ARBA00023125"/>
    </source>
</evidence>
<keyword evidence="5 15" id="KW-0378">Hydrolase</keyword>
<dbReference type="InterPro" id="IPR027417">
    <property type="entry name" value="P-loop_NTPase"/>
</dbReference>
<keyword evidence="3 15" id="KW-0547">Nucleotide-binding</keyword>
<evidence type="ECO:0000313" key="20">
    <source>
        <dbReference type="Proteomes" id="UP000824220"/>
    </source>
</evidence>
<evidence type="ECO:0000256" key="14">
    <source>
        <dbReference type="ARBA" id="ARBA00048988"/>
    </source>
</evidence>
<comment type="catalytic activity">
    <reaction evidence="14">
        <text>ATP + H2O = ADP + phosphate + H(+)</text>
        <dbReference type="Rhea" id="RHEA:13065"/>
        <dbReference type="ChEBI" id="CHEBI:15377"/>
        <dbReference type="ChEBI" id="CHEBI:15378"/>
        <dbReference type="ChEBI" id="CHEBI:30616"/>
        <dbReference type="ChEBI" id="CHEBI:43474"/>
        <dbReference type="ChEBI" id="CHEBI:456216"/>
        <dbReference type="EC" id="5.6.2.4"/>
    </reaction>
</comment>
<dbReference type="Proteomes" id="UP000824220">
    <property type="component" value="Unassembled WGS sequence"/>
</dbReference>
<evidence type="ECO:0000256" key="10">
    <source>
        <dbReference type="ARBA" id="ARBA00023204"/>
    </source>
</evidence>
<dbReference type="InterPro" id="IPR013986">
    <property type="entry name" value="DExx_box_DNA_helicase_dom_sf"/>
</dbReference>
<keyword evidence="10" id="KW-0234">DNA repair</keyword>
<reference evidence="19" key="1">
    <citation type="journal article" date="2021" name="PeerJ">
        <title>Extensive microbial diversity within the chicken gut microbiome revealed by metagenomics and culture.</title>
        <authorList>
            <person name="Gilroy R."/>
            <person name="Ravi A."/>
            <person name="Getino M."/>
            <person name="Pursley I."/>
            <person name="Horton D.L."/>
            <person name="Alikhan N.F."/>
            <person name="Baker D."/>
            <person name="Gharbi K."/>
            <person name="Hall N."/>
            <person name="Watson M."/>
            <person name="Adriaenssens E.M."/>
            <person name="Foster-Nyarko E."/>
            <person name="Jarju S."/>
            <person name="Secka A."/>
            <person name="Antonio M."/>
            <person name="Oren A."/>
            <person name="Chaudhuri R.R."/>
            <person name="La Ragione R."/>
            <person name="Hildebrand F."/>
            <person name="Pallen M.J."/>
        </authorList>
    </citation>
    <scope>NUCLEOTIDE SEQUENCE</scope>
    <source>
        <strain evidence="19">ChiHjej8B7-3636</strain>
    </source>
</reference>
<feature type="region of interest" description="Disordered" evidence="16">
    <location>
        <begin position="680"/>
        <end position="704"/>
    </location>
</feature>
<evidence type="ECO:0000313" key="19">
    <source>
        <dbReference type="EMBL" id="HJA03505.1"/>
    </source>
</evidence>
<keyword evidence="8 15" id="KW-0067">ATP-binding</keyword>
<feature type="domain" description="UvrD-like helicase C-terminal" evidence="18">
    <location>
        <begin position="295"/>
        <end position="599"/>
    </location>
</feature>
<dbReference type="Gene3D" id="3.90.320.10">
    <property type="match status" value="1"/>
</dbReference>
<dbReference type="AlphaFoldDB" id="A0A9D2H4P4"/>
<evidence type="ECO:0000256" key="12">
    <source>
        <dbReference type="ARBA" id="ARBA00034617"/>
    </source>
</evidence>
<feature type="binding site" evidence="15">
    <location>
        <begin position="26"/>
        <end position="33"/>
    </location>
    <ligand>
        <name>ATP</name>
        <dbReference type="ChEBI" id="CHEBI:30616"/>
    </ligand>
</feature>
<evidence type="ECO:0000256" key="2">
    <source>
        <dbReference type="ARBA" id="ARBA00022722"/>
    </source>
</evidence>
<dbReference type="PROSITE" id="PS51217">
    <property type="entry name" value="UVRD_HELICASE_CTER"/>
    <property type="match status" value="1"/>
</dbReference>
<protein>
    <recommendedName>
        <fullName evidence="13">DNA 3'-5' helicase</fullName>
        <ecNumber evidence="13">5.6.2.4</ecNumber>
    </recommendedName>
</protein>
<accession>A0A9D2H4P4</accession>
<dbReference type="PANTHER" id="PTHR11070:SF59">
    <property type="entry name" value="DNA 3'-5' HELICASE"/>
    <property type="match status" value="1"/>
</dbReference>
<dbReference type="GO" id="GO:0043138">
    <property type="term" value="F:3'-5' DNA helicase activity"/>
    <property type="evidence" value="ECO:0007669"/>
    <property type="project" value="UniProtKB-EC"/>
</dbReference>
<dbReference type="Pfam" id="PF12705">
    <property type="entry name" value="PDDEXK_1"/>
    <property type="match status" value="2"/>
</dbReference>
<keyword evidence="6 15" id="KW-0347">Helicase</keyword>
<dbReference type="GO" id="GO:0005524">
    <property type="term" value="F:ATP binding"/>
    <property type="evidence" value="ECO:0007669"/>
    <property type="project" value="UniProtKB-UniRule"/>
</dbReference>
<dbReference type="GO" id="GO:0005829">
    <property type="term" value="C:cytosol"/>
    <property type="evidence" value="ECO:0007669"/>
    <property type="project" value="TreeGrafter"/>
</dbReference>
<organism evidence="19 20">
    <name type="scientific">Candidatus Microbacterium stercoravium</name>
    <dbReference type="NCBI Taxonomy" id="2838697"/>
    <lineage>
        <taxon>Bacteria</taxon>
        <taxon>Bacillati</taxon>
        <taxon>Actinomycetota</taxon>
        <taxon>Actinomycetes</taxon>
        <taxon>Micrococcales</taxon>
        <taxon>Microbacteriaceae</taxon>
        <taxon>Microbacterium</taxon>
    </lineage>
</organism>
<evidence type="ECO:0000259" key="18">
    <source>
        <dbReference type="PROSITE" id="PS51217"/>
    </source>
</evidence>
<dbReference type="GO" id="GO:0003677">
    <property type="term" value="F:DNA binding"/>
    <property type="evidence" value="ECO:0007669"/>
    <property type="project" value="UniProtKB-KW"/>
</dbReference>
<dbReference type="PROSITE" id="PS51198">
    <property type="entry name" value="UVRD_HELICASE_ATP_BIND"/>
    <property type="match status" value="1"/>
</dbReference>
<evidence type="ECO:0000256" key="5">
    <source>
        <dbReference type="ARBA" id="ARBA00022801"/>
    </source>
</evidence>
<evidence type="ECO:0000256" key="3">
    <source>
        <dbReference type="ARBA" id="ARBA00022741"/>
    </source>
</evidence>
<evidence type="ECO:0000256" key="4">
    <source>
        <dbReference type="ARBA" id="ARBA00022763"/>
    </source>
</evidence>
<dbReference type="Gene3D" id="1.10.486.10">
    <property type="entry name" value="PCRA, domain 4"/>
    <property type="match status" value="1"/>
</dbReference>
<evidence type="ECO:0000259" key="17">
    <source>
        <dbReference type="PROSITE" id="PS51198"/>
    </source>
</evidence>
<gene>
    <name evidence="19" type="ORF">H9800_01410</name>
</gene>
<evidence type="ECO:0000256" key="1">
    <source>
        <dbReference type="ARBA" id="ARBA00009922"/>
    </source>
</evidence>
<dbReference type="GO" id="GO:0033202">
    <property type="term" value="C:DNA helicase complex"/>
    <property type="evidence" value="ECO:0007669"/>
    <property type="project" value="TreeGrafter"/>
</dbReference>
<dbReference type="InterPro" id="IPR000212">
    <property type="entry name" value="DNA_helicase_UvrD/REP"/>
</dbReference>
<reference evidence="19" key="2">
    <citation type="submission" date="2021-04" db="EMBL/GenBank/DDBJ databases">
        <authorList>
            <person name="Gilroy R."/>
        </authorList>
    </citation>
    <scope>NUCLEOTIDE SEQUENCE</scope>
    <source>
        <strain evidence="19">ChiHjej8B7-3636</strain>
    </source>
</reference>
<dbReference type="PANTHER" id="PTHR11070">
    <property type="entry name" value="UVRD / RECB / PCRA DNA HELICASE FAMILY MEMBER"/>
    <property type="match status" value="1"/>
</dbReference>
<evidence type="ECO:0000256" key="11">
    <source>
        <dbReference type="ARBA" id="ARBA00023235"/>
    </source>
</evidence>
<evidence type="ECO:0000256" key="13">
    <source>
        <dbReference type="ARBA" id="ARBA00034808"/>
    </source>
</evidence>
<dbReference type="Gene3D" id="3.40.50.300">
    <property type="entry name" value="P-loop containing nucleotide triphosphate hydrolases"/>
    <property type="match status" value="3"/>
</dbReference>
<name>A0A9D2H4P4_9MICO</name>
<evidence type="ECO:0000256" key="6">
    <source>
        <dbReference type="ARBA" id="ARBA00022806"/>
    </source>
</evidence>
<dbReference type="EC" id="5.6.2.4" evidence="13"/>
<dbReference type="InterPro" id="IPR038726">
    <property type="entry name" value="PDDEXK_AddAB-type"/>
</dbReference>
<dbReference type="InterPro" id="IPR014017">
    <property type="entry name" value="DNA_helicase_UvrD-like_C"/>
</dbReference>
<keyword evidence="4" id="KW-0227">DNA damage</keyword>
<evidence type="ECO:0000256" key="8">
    <source>
        <dbReference type="ARBA" id="ARBA00022840"/>
    </source>
</evidence>
<evidence type="ECO:0000256" key="16">
    <source>
        <dbReference type="SAM" id="MobiDB-lite"/>
    </source>
</evidence>
<dbReference type="GO" id="GO:0004527">
    <property type="term" value="F:exonuclease activity"/>
    <property type="evidence" value="ECO:0007669"/>
    <property type="project" value="UniProtKB-KW"/>
</dbReference>
<evidence type="ECO:0000256" key="15">
    <source>
        <dbReference type="PROSITE-ProRule" id="PRU00560"/>
    </source>
</evidence>
<dbReference type="EMBL" id="DXAM01000021">
    <property type="protein sequence ID" value="HJA03505.1"/>
    <property type="molecule type" value="Genomic_DNA"/>
</dbReference>
<comment type="catalytic activity">
    <reaction evidence="12">
        <text>Couples ATP hydrolysis with the unwinding of duplex DNA by translocating in the 3'-5' direction.</text>
        <dbReference type="EC" id="5.6.2.4"/>
    </reaction>
</comment>
<comment type="caution">
    <text evidence="19">The sequence shown here is derived from an EMBL/GenBank/DDBJ whole genome shotgun (WGS) entry which is preliminary data.</text>
</comment>
<keyword evidence="9" id="KW-0238">DNA-binding</keyword>
<dbReference type="Gene3D" id="1.10.10.160">
    <property type="match status" value="1"/>
</dbReference>
<sequence>MSDTSWDAGQRAVIELDSAASGTVVGAPGSGKTAVLVERVARLLGGPARLGPDEVLVLTPSRASATRLRDRLGTRVGVATPGPLARSVGSFAFQVVRAEAAAAGDRPPELLTGAEQDRLLAQLIEGDIVDGRIAWPAHLGEGVRRSRQFRSEVRAFLDEAIELDASRSELSALRDGEWAPVVDLLAEYAGVVQRMRTTALSASELTGLAVEALRSAQHVPEVDRLRVVLVDDAQELTRGGIALVSALRERGIAVLAFGDPDIASGAFRGITPEMFAELTRALGDVHVLDEQHRSHDELTWLVRHLTQTIGAAGRVEHRRAPGPKPEEWQRVTTLRASSPGEEADLIARRLRELRLTQGVPWGRMAVIAHDTRQLVALDAELAARDVPTRAAGVPRPLGSERAVRQIMEIVRLGLTPESERDVDALIEALRTPFGGFDGVWLRRLRSALRHAELESGGARPARELVREGFAHPVLFATLDTIEGRAAERFASTLAQLATMADAGATVHDLLWHVWDRSRLADRWHRIATTPGPLAGEISRALDGLVALFDAAKRAIERSPNDGPQRFIRDILDSDVPEDTLSAPEREATVTLLTPANALSTEFDTVVIAGLQDGVWPNTRLRGGILGSWRLADTVRAARDGRRPVDEQLIDRRRQALHDELRLFVRAASRAVNRLIVTATDNDDQTPSPLFSRLPPAAPQTPRDEHPLTLRGLVAKHRRTLTSSSDDRARAEAAGQLRLLAENGVPGADPDQWYGVREASTTAPLVDLEHTYVAVSPSQIDDFAECGLGWVIGALGGDVVTSPSAGIGTLLHAALERVPQGGIEQMRAVLDERWGELDFEAPWIAARERRRAEEYLEHLDSYLAQVARQHGRAISSEGGFRLAVSIADEQVVTGDELYAAGNAVIAGYIDRVEEYPRASGDHAAARRGERGSKTAWEAMSAADESAGRRVVVVDLKTGKGEERTSDARVADDAQLAAYQLAVEQGLIAGADPAALAGARLVVVSKTIGESLYRVAHQHTLRGTSREEFLHAVAEAARGMSAASFVAAVETHCRGQRMAPVCRIHTIGAVSS</sequence>
<dbReference type="InterPro" id="IPR014016">
    <property type="entry name" value="UvrD-like_ATP-bd"/>
</dbReference>
<evidence type="ECO:0000256" key="7">
    <source>
        <dbReference type="ARBA" id="ARBA00022839"/>
    </source>
</evidence>
<keyword evidence="7" id="KW-0269">Exonuclease</keyword>
<proteinExistence type="inferred from homology"/>
<dbReference type="SUPFAM" id="SSF52540">
    <property type="entry name" value="P-loop containing nucleoside triphosphate hydrolases"/>
    <property type="match status" value="1"/>
</dbReference>
<keyword evidence="2" id="KW-0540">Nuclease</keyword>
<feature type="domain" description="UvrD-like helicase ATP-binding" evidence="17">
    <location>
        <begin position="5"/>
        <end position="295"/>
    </location>
</feature>
<dbReference type="Pfam" id="PF00580">
    <property type="entry name" value="UvrD-helicase"/>
    <property type="match status" value="1"/>
</dbReference>
<comment type="similarity">
    <text evidence="1">Belongs to the helicase family. UvrD subfamily.</text>
</comment>